<reference evidence="2 3" key="1">
    <citation type="submission" date="2019-11" db="EMBL/GenBank/DDBJ databases">
        <title>Whole-genome sequence of Rhodoplanes serenus DSM 18633, type strain.</title>
        <authorList>
            <person name="Kyndt J.A."/>
            <person name="Meyer T.E."/>
        </authorList>
    </citation>
    <scope>NUCLEOTIDE SEQUENCE [LARGE SCALE GENOMIC DNA]</scope>
    <source>
        <strain evidence="2 3">DSM 18633</strain>
    </source>
</reference>
<feature type="domain" description="Metallo-beta-lactamase" evidence="1">
    <location>
        <begin position="28"/>
        <end position="223"/>
    </location>
</feature>
<sequence>MADMLVRFWGVRGSVTTPGPATVRYGGNTACVEVRCGDRLLIFDAGSGLRPLGLALAAPASKADGTPPRAAPVDADIFLSHCHLDHVWGLPFFQPAYAPGTRLRLWAGHLMPDHTLAEAIARLIGHPLFPGGGDFFRADIAFRDFRCGDTLTPHAGMTLRTGPLQHPGGGTGYRLEHGGVALAYVTDTEHRPGGFDPVVLDLAAGADLLIYDCTYTDAEYPAHAGRGHSTWQHGVRLAEAAGAKRLAIFHHDPSHDDPMLDRIARDAEAMRPGTLVAAEGLTLRLPAAAAARPAETPPDDPPRLV</sequence>
<dbReference type="Pfam" id="PF12706">
    <property type="entry name" value="Lactamase_B_2"/>
    <property type="match status" value="1"/>
</dbReference>
<evidence type="ECO:0000259" key="1">
    <source>
        <dbReference type="SMART" id="SM00849"/>
    </source>
</evidence>
<evidence type="ECO:0000313" key="2">
    <source>
        <dbReference type="EMBL" id="MTW17659.1"/>
    </source>
</evidence>
<evidence type="ECO:0000313" key="3">
    <source>
        <dbReference type="Proteomes" id="UP000438991"/>
    </source>
</evidence>
<dbReference type="CDD" id="cd07715">
    <property type="entry name" value="TaR3-like_MBL-fold"/>
    <property type="match status" value="1"/>
</dbReference>
<proteinExistence type="predicted"/>
<dbReference type="Gene3D" id="3.60.15.10">
    <property type="entry name" value="Ribonuclease Z/Hydroxyacylglutathione hydrolase-like"/>
    <property type="match status" value="1"/>
</dbReference>
<dbReference type="InterPro" id="IPR001279">
    <property type="entry name" value="Metallo-B-lactamas"/>
</dbReference>
<accession>A0A327K6C6</accession>
<protein>
    <submittedName>
        <fullName evidence="2">MBL fold metallo-hydrolase</fullName>
    </submittedName>
</protein>
<dbReference type="GO" id="GO:0042781">
    <property type="term" value="F:3'-tRNA processing endoribonuclease activity"/>
    <property type="evidence" value="ECO:0007669"/>
    <property type="project" value="TreeGrafter"/>
</dbReference>
<dbReference type="InterPro" id="IPR036866">
    <property type="entry name" value="RibonucZ/Hydroxyglut_hydro"/>
</dbReference>
<dbReference type="SMART" id="SM00849">
    <property type="entry name" value="Lactamase_B"/>
    <property type="match status" value="1"/>
</dbReference>
<dbReference type="RefSeq" id="WP_111388012.1">
    <property type="nucleotide sequence ID" value="NZ_NPEW01000275.1"/>
</dbReference>
<dbReference type="Proteomes" id="UP000438991">
    <property type="component" value="Unassembled WGS sequence"/>
</dbReference>
<dbReference type="AlphaFoldDB" id="A0A327K6C6"/>
<organism evidence="2 3">
    <name type="scientific">Rhodoplanes serenus</name>
    <dbReference type="NCBI Taxonomy" id="200615"/>
    <lineage>
        <taxon>Bacteria</taxon>
        <taxon>Pseudomonadati</taxon>
        <taxon>Pseudomonadota</taxon>
        <taxon>Alphaproteobacteria</taxon>
        <taxon>Hyphomicrobiales</taxon>
        <taxon>Nitrobacteraceae</taxon>
        <taxon>Rhodoplanes</taxon>
    </lineage>
</organism>
<dbReference type="SUPFAM" id="SSF56281">
    <property type="entry name" value="Metallo-hydrolase/oxidoreductase"/>
    <property type="match status" value="1"/>
</dbReference>
<name>A0A327K6C6_9BRAD</name>
<comment type="caution">
    <text evidence="2">The sequence shown here is derived from an EMBL/GenBank/DDBJ whole genome shotgun (WGS) entry which is preliminary data.</text>
</comment>
<dbReference type="PANTHER" id="PTHR46018:SF2">
    <property type="entry name" value="ZINC PHOSPHODIESTERASE ELAC PROTEIN 1"/>
    <property type="match status" value="1"/>
</dbReference>
<gene>
    <name evidence="2" type="ORF">GJ689_15745</name>
</gene>
<dbReference type="EMBL" id="WNKV01000011">
    <property type="protein sequence ID" value="MTW17659.1"/>
    <property type="molecule type" value="Genomic_DNA"/>
</dbReference>
<dbReference type="PANTHER" id="PTHR46018">
    <property type="entry name" value="ZINC PHOSPHODIESTERASE ELAC PROTEIN 1"/>
    <property type="match status" value="1"/>
</dbReference>